<comment type="subcellular location">
    <subcellularLocation>
        <location evidence="1">Apical cell membrane</location>
        <topology evidence="1">Single-pass type I membrane protein</topology>
    </subcellularLocation>
    <subcellularLocation>
        <location evidence="2">Cell junction</location>
    </subcellularLocation>
    <subcellularLocation>
        <location evidence="16">Cell projection</location>
        <location evidence="16">Microvillus membrane</location>
        <topology evidence="16">Single-pass type I membrane protein</topology>
    </subcellularLocation>
</comment>
<keyword evidence="14" id="KW-0966">Cell projection</keyword>
<feature type="domain" description="Cadherin" evidence="23">
    <location>
        <begin position="718"/>
        <end position="830"/>
    </location>
</feature>
<keyword evidence="4" id="KW-0597">Phosphoprotein</keyword>
<dbReference type="GO" id="GO:0007156">
    <property type="term" value="P:homophilic cell adhesion via plasma membrane adhesion molecules"/>
    <property type="evidence" value="ECO:0007669"/>
    <property type="project" value="InterPro"/>
</dbReference>
<dbReference type="InterPro" id="IPR015919">
    <property type="entry name" value="Cadherin-like_sf"/>
</dbReference>
<dbReference type="SMART" id="SM00112">
    <property type="entry name" value="CA"/>
    <property type="match status" value="9"/>
</dbReference>
<gene>
    <name evidence="25" type="ORF">H671_3g9066</name>
    <name evidence="24" type="ORF">I79_003914</name>
</gene>
<dbReference type="CDD" id="cd11304">
    <property type="entry name" value="Cadherin_repeat"/>
    <property type="match status" value="9"/>
</dbReference>
<evidence type="ECO:0000256" key="10">
    <source>
        <dbReference type="ARBA" id="ARBA00022889"/>
    </source>
</evidence>
<dbReference type="GO" id="GO:0031528">
    <property type="term" value="C:microvillus membrane"/>
    <property type="evidence" value="ECO:0007669"/>
    <property type="project" value="UniProtKB-SubCell"/>
</dbReference>
<dbReference type="InterPro" id="IPR020894">
    <property type="entry name" value="Cadherin_CS"/>
</dbReference>
<dbReference type="GO" id="GO:0030154">
    <property type="term" value="P:cell differentiation"/>
    <property type="evidence" value="ECO:0007669"/>
    <property type="project" value="UniProtKB-KW"/>
</dbReference>
<dbReference type="GO" id="GO:0005509">
    <property type="term" value="F:calcium ion binding"/>
    <property type="evidence" value="ECO:0007669"/>
    <property type="project" value="UniProtKB-UniRule"/>
</dbReference>
<evidence type="ECO:0000256" key="17">
    <source>
        <dbReference type="ARBA" id="ARBA00064960"/>
    </source>
</evidence>
<reference evidence="26" key="1">
    <citation type="journal article" date="2011" name="Nat. Biotechnol.">
        <title>The genomic sequence of the Chinese hamster ovary (CHO)-K1 cell line.</title>
        <authorList>
            <person name="Xu X."/>
            <person name="Nagarajan H."/>
            <person name="Lewis N.E."/>
            <person name="Pan S."/>
            <person name="Cai Z."/>
            <person name="Liu X."/>
            <person name="Chen W."/>
            <person name="Xie M."/>
            <person name="Wang W."/>
            <person name="Hammond S."/>
            <person name="Andersen M.R."/>
            <person name="Neff N."/>
            <person name="Passarelli B."/>
            <person name="Koh W."/>
            <person name="Fan H.C."/>
            <person name="Wang J."/>
            <person name="Gui Y."/>
            <person name="Lee K.H."/>
            <person name="Betenbaugh M.J."/>
            <person name="Quake S.R."/>
            <person name="Famili I."/>
            <person name="Palsson B.O."/>
            <person name="Wang J."/>
        </authorList>
    </citation>
    <scope>NUCLEOTIDE SEQUENCE [LARGE SCALE GENOMIC DNA]</scope>
    <source>
        <strain evidence="26">CHO K1 cell line</strain>
    </source>
</reference>
<dbReference type="FunFam" id="2.60.40.60:FF:000221">
    <property type="entry name" value="Cadherin related family member 2"/>
    <property type="match status" value="1"/>
</dbReference>
<evidence type="ECO:0000256" key="22">
    <source>
        <dbReference type="SAM" id="SignalP"/>
    </source>
</evidence>
<feature type="domain" description="Cadherin" evidence="23">
    <location>
        <begin position="503"/>
        <end position="608"/>
    </location>
</feature>
<evidence type="ECO:0000256" key="14">
    <source>
        <dbReference type="ARBA" id="ARBA00023273"/>
    </source>
</evidence>
<feature type="domain" description="Cadherin" evidence="23">
    <location>
        <begin position="242"/>
        <end position="353"/>
    </location>
</feature>
<comment type="subunit">
    <text evidence="17">Part of the IMAC/intermicrovillar adhesion complex/intermicrovillar tip-link complex composed of ANKS4B, MYO7B, USH1C, CDHR2 and CDHR5. Interacts with MAST2. Interacts (via cytoplasmic domain) with USH1C and MYO7B; required for proper localization of CDHR2 to microvilli tips and its function in brush border differentiation.</text>
</comment>
<dbReference type="Proteomes" id="UP000030759">
    <property type="component" value="Unassembled WGS sequence"/>
</dbReference>
<evidence type="ECO:0000256" key="1">
    <source>
        <dbReference type="ARBA" id="ARBA00004247"/>
    </source>
</evidence>
<feature type="domain" description="Cadherin" evidence="23">
    <location>
        <begin position="26"/>
        <end position="124"/>
    </location>
</feature>
<dbReference type="InterPro" id="IPR002126">
    <property type="entry name" value="Cadherin-like_dom"/>
</dbReference>
<feature type="domain" description="Cadherin" evidence="23">
    <location>
        <begin position="125"/>
        <end position="241"/>
    </location>
</feature>
<feature type="transmembrane region" description="Helical" evidence="21">
    <location>
        <begin position="1172"/>
        <end position="1198"/>
    </location>
</feature>
<keyword evidence="12 21" id="KW-1133">Transmembrane helix</keyword>
<keyword evidence="10" id="KW-0130">Cell adhesion</keyword>
<comment type="function">
    <text evidence="15">Intermicrovillar adhesion molecule that forms, via its extracellular domain, calcium-dependent heterophilic complexes with CDHR5 on adjacent microvilli. Thereby, controls the packing of microvilli at the apical membrane of epithelial cells. Through its cytoplasmic domain, interacts with microvillus cytoplasmic proteins to form the intermicrovillar adhesion complex/IMAC. This complex plays a central role in microvilli and epithelial brush border differentiation. May also play a role in cell-cell adhesion and contact inhibition in epithelial cells.</text>
</comment>
<dbReference type="PRINTS" id="PR00205">
    <property type="entry name" value="CADHERIN"/>
</dbReference>
<feature type="chain" id="PRO_5010496929" description="Cadherin-related family member 2" evidence="22">
    <location>
        <begin position="21"/>
        <end position="1330"/>
    </location>
</feature>
<evidence type="ECO:0000256" key="9">
    <source>
        <dbReference type="ARBA" id="ARBA00022837"/>
    </source>
</evidence>
<keyword evidence="7" id="KW-0677">Repeat</keyword>
<dbReference type="FunFam" id="2.60.40.60:FF:000098">
    <property type="entry name" value="cadherin-23 isoform X1"/>
    <property type="match status" value="1"/>
</dbReference>
<evidence type="ECO:0000256" key="8">
    <source>
        <dbReference type="ARBA" id="ARBA00022782"/>
    </source>
</evidence>
<keyword evidence="11" id="KW-0965">Cell junction</keyword>
<evidence type="ECO:0000256" key="19">
    <source>
        <dbReference type="PROSITE-ProRule" id="PRU00043"/>
    </source>
</evidence>
<dbReference type="Pfam" id="PF00028">
    <property type="entry name" value="Cadherin"/>
    <property type="match status" value="6"/>
</dbReference>
<dbReference type="FunFam" id="2.60.40.60:FF:000101">
    <property type="entry name" value="FAT atypical cadherin 4"/>
    <property type="match status" value="1"/>
</dbReference>
<evidence type="ECO:0000256" key="18">
    <source>
        <dbReference type="ARBA" id="ARBA00067497"/>
    </source>
</evidence>
<dbReference type="FunFam" id="2.60.40.60:FF:000094">
    <property type="entry name" value="protocadherin gamma-C4 isoform X2"/>
    <property type="match status" value="2"/>
</dbReference>
<keyword evidence="6 22" id="KW-0732">Signal</keyword>
<evidence type="ECO:0000256" key="7">
    <source>
        <dbReference type="ARBA" id="ARBA00022737"/>
    </source>
</evidence>
<evidence type="ECO:0000256" key="15">
    <source>
        <dbReference type="ARBA" id="ARBA00059631"/>
    </source>
</evidence>
<dbReference type="FunFam" id="2.60.40.60:FF:000245">
    <property type="entry name" value="Cadherin related family member 2"/>
    <property type="match status" value="1"/>
</dbReference>
<dbReference type="GO" id="GO:0050839">
    <property type="term" value="F:cell adhesion molecule binding"/>
    <property type="evidence" value="ECO:0007669"/>
    <property type="project" value="TreeGrafter"/>
</dbReference>
<dbReference type="FunFam" id="2.60.40.60:FF:000252">
    <property type="entry name" value="Cadherin related family member 2"/>
    <property type="match status" value="1"/>
</dbReference>
<dbReference type="Proteomes" id="UP000001075">
    <property type="component" value="Unassembled WGS sequence"/>
</dbReference>
<evidence type="ECO:0000256" key="6">
    <source>
        <dbReference type="ARBA" id="ARBA00022729"/>
    </source>
</evidence>
<sequence>MAWLWLLCALLPAFMPSVTANTPPVFNMSSLVTLPEDLPVGAVAFWLVATDSDNDMLTYGITGTYAYFFSVTRDTGEVKLASPLDSETLYSFGITIFVDDNHNSPVRKDLRVIVQDKNDNAPVFQNSAYATSINETLPVGSVVFSVLALDKDTGPAGLVRYYIEKVIPSNDDSKNLFYILQNGSIVLNESLSYNNKSAFYQLQLKACDSGGEWNNSQVTLCSQPVFLSISVVDEPDLDPQFVREFYSASVAEDAALGTSVLKVEAVDADKGVNDNVTYSITNSTRPGWFSIEKDGVITVSGALDREQLLNDNGEVHIQVAATEGHRNIYGQEAKATIWVTIRVTDVNDHKPEFYNCSLPNCSFSPQEAQDNFTGYVDEHTSARIPIDFLTMVAYDPDQAVSGWDTGTLVLLALAGLWFGEGDNGTFLLSLDGEDADAFNVSPERAAGSVSVQVVVRNSEMVDYEKKPVMYVKVVATDSVSNDYSVATVTIHLRDINDHRPTFSQSLYELTVPENSPTGFVVTSSINATDQDKDKWGRITYSLLPGNGEDLFEVDPNSGTVTVKNGTLLDREKQAVYYLTLQATDGGNQSSTTALEITLLDVNDNAPVVRGSYNIFVPEEGGNVSVTIQAYDDDQPDTNNSRLLFSLLPGPYSHNFSIDPNTGLLRNLEPLDREAIDPALEGHIVLTVLVADCGNPPLSTEVNVSITVEDINDNLPIFNQSSYEFFVKERDPGEFVGTVKAWDADQTETNNRISFSLSGTGVNNFVVRGYVLEDGGAEGYLWLLPDVSLDYEAQKFFNLTVSAENPGPQGLESTASVTVVVVDVNDEPPTLDAASLRAVLVAENGSQHGQVAQVTAQDVDTDSLLRIELVDVICTKDNVDVGSVCHEWFSMDANGLVYINQSEAIDYEACNLVTLVVRAHDLNTDSRFDAYSSNGDLPIVIEDKNDNAPYFLPVNQTFVIIPELVSPGQQVAFVQARDEDSPHNSIIDFSIPKADFVSKDGATNPVQVFRIVRSVDADLYTASIMLVTSLDSTLQGIYQVTVQAQDQPVVGPALETQITLNLFTVDQSYRVRLQFSTNKVEVGANVEEIKAALVQATRTSVYVVTIQNIDSTARAQVQSYLDAYFVFSNGSALTLNELNLMIRRDQDALRQLLQLGLVVVSSQEIQESDQPKLLTSVIIGLVVALLLVLVILITALLCVRKSYHRKLQAMKAGKEARKTPIEATNSTAAIPGTNMYNTDRANPMLDLPTKDLGLECLSSSDLDNVSLNSLDKNAVDLDTDSKKIKKPLPHNSPKQEPEPLSAVLSGRHVGTSGPKQRDLSFTNPGLDTTDL</sequence>
<dbReference type="eggNOG" id="KOG3594">
    <property type="taxonomic scope" value="Eukaryota"/>
</dbReference>
<evidence type="ECO:0000256" key="21">
    <source>
        <dbReference type="SAM" id="Phobius"/>
    </source>
</evidence>
<reference evidence="24" key="2">
    <citation type="submission" date="2011-08" db="EMBL/GenBank/DDBJ databases">
        <title>The genomic sequence of the Chinese hamster ovary CHO-K1 cell line.</title>
        <authorList>
            <person name="Xu X."/>
            <person name="Nagarajan H."/>
            <person name="Lewis N.E."/>
            <person name="Pan S."/>
            <person name="Cai Z."/>
            <person name="Liu X."/>
            <person name="Chen W."/>
            <person name="Xie M."/>
            <person name="Wang W."/>
            <person name="Hammond S."/>
            <person name="Andersen M.R."/>
            <person name="Neff N."/>
            <person name="Passarelli B."/>
            <person name="Koh W."/>
            <person name="Fan C.H."/>
            <person name="Wang J."/>
            <person name="Gui Y."/>
            <person name="Lee K.H."/>
            <person name="Betenbaugh M.J."/>
            <person name="Quake S.R."/>
            <person name="Famili I."/>
            <person name="Palsson B.O."/>
            <person name="Wang J."/>
        </authorList>
    </citation>
    <scope>NUCLEOTIDE SEQUENCE</scope>
</reference>
<feature type="domain" description="Cadherin" evidence="23">
    <location>
        <begin position="368"/>
        <end position="502"/>
    </location>
</feature>
<evidence type="ECO:0000256" key="20">
    <source>
        <dbReference type="SAM" id="MobiDB-lite"/>
    </source>
</evidence>
<feature type="signal peptide" evidence="22">
    <location>
        <begin position="1"/>
        <end position="20"/>
    </location>
</feature>
<evidence type="ECO:0000256" key="12">
    <source>
        <dbReference type="ARBA" id="ARBA00022989"/>
    </source>
</evidence>
<feature type="domain" description="Cadherin" evidence="23">
    <location>
        <begin position="832"/>
        <end position="950"/>
    </location>
</feature>
<name>G3H190_CRIGR</name>
<evidence type="ECO:0000256" key="3">
    <source>
        <dbReference type="ARBA" id="ARBA00022475"/>
    </source>
</evidence>
<evidence type="ECO:0000313" key="26">
    <source>
        <dbReference type="Proteomes" id="UP000001075"/>
    </source>
</evidence>
<dbReference type="GO" id="GO:0016324">
    <property type="term" value="C:apical plasma membrane"/>
    <property type="evidence" value="ECO:0007669"/>
    <property type="project" value="UniProtKB-SubCell"/>
</dbReference>
<feature type="domain" description="Cadherin" evidence="23">
    <location>
        <begin position="608"/>
        <end position="717"/>
    </location>
</feature>
<dbReference type="EMBL" id="JH000102">
    <property type="protein sequence ID" value="EGV96495.1"/>
    <property type="molecule type" value="Genomic_DNA"/>
</dbReference>
<evidence type="ECO:0000259" key="23">
    <source>
        <dbReference type="PROSITE" id="PS50268"/>
    </source>
</evidence>
<evidence type="ECO:0000313" key="27">
    <source>
        <dbReference type="Proteomes" id="UP000030759"/>
    </source>
</evidence>
<evidence type="ECO:0000256" key="13">
    <source>
        <dbReference type="ARBA" id="ARBA00023136"/>
    </source>
</evidence>
<dbReference type="STRING" id="10029.G3H190"/>
<evidence type="ECO:0000256" key="16">
    <source>
        <dbReference type="ARBA" id="ARBA00060382"/>
    </source>
</evidence>
<organism evidence="24 26">
    <name type="scientific">Cricetulus griseus</name>
    <name type="common">Chinese hamster</name>
    <name type="synonym">Cricetulus barabensis griseus</name>
    <dbReference type="NCBI Taxonomy" id="10029"/>
    <lineage>
        <taxon>Eukaryota</taxon>
        <taxon>Metazoa</taxon>
        <taxon>Chordata</taxon>
        <taxon>Craniata</taxon>
        <taxon>Vertebrata</taxon>
        <taxon>Euteleostomi</taxon>
        <taxon>Mammalia</taxon>
        <taxon>Eutheria</taxon>
        <taxon>Euarchontoglires</taxon>
        <taxon>Glires</taxon>
        <taxon>Rodentia</taxon>
        <taxon>Myomorpha</taxon>
        <taxon>Muroidea</taxon>
        <taxon>Cricetidae</taxon>
        <taxon>Cricetinae</taxon>
        <taxon>Cricetulus</taxon>
    </lineage>
</organism>
<dbReference type="SUPFAM" id="SSF49313">
    <property type="entry name" value="Cadherin-like"/>
    <property type="match status" value="9"/>
</dbReference>
<dbReference type="FunFam" id="2.60.40.60:FF:000264">
    <property type="entry name" value="Cadherin-related family member 2"/>
    <property type="match status" value="1"/>
</dbReference>
<protein>
    <recommendedName>
        <fullName evidence="18">Cadherin-related family member 2</fullName>
    </recommendedName>
</protein>
<dbReference type="PANTHER" id="PTHR24026:SF133">
    <property type="entry name" value="CADHERIN-RELATED FAMILY MEMBER 2"/>
    <property type="match status" value="1"/>
</dbReference>
<dbReference type="PROSITE" id="PS00232">
    <property type="entry name" value="CADHERIN_1"/>
    <property type="match status" value="5"/>
</dbReference>
<dbReference type="PANTHER" id="PTHR24026">
    <property type="entry name" value="FAT ATYPICAL CADHERIN-RELATED"/>
    <property type="match status" value="1"/>
</dbReference>
<dbReference type="PROSITE" id="PS50268">
    <property type="entry name" value="CADHERIN_2"/>
    <property type="match status" value="9"/>
</dbReference>
<keyword evidence="3" id="KW-1003">Cell membrane</keyword>
<dbReference type="GO" id="GO:0060429">
    <property type="term" value="P:epithelium development"/>
    <property type="evidence" value="ECO:0007669"/>
    <property type="project" value="UniProtKB-ARBA"/>
</dbReference>
<evidence type="ECO:0000256" key="4">
    <source>
        <dbReference type="ARBA" id="ARBA00022553"/>
    </source>
</evidence>
<dbReference type="PaxDb" id="10029-XP_007613626.1"/>
<keyword evidence="5 21" id="KW-0812">Transmembrane</keyword>
<feature type="domain" description="Cadherin" evidence="23">
    <location>
        <begin position="960"/>
        <end position="1074"/>
    </location>
</feature>
<evidence type="ECO:0000256" key="5">
    <source>
        <dbReference type="ARBA" id="ARBA00022692"/>
    </source>
</evidence>
<proteinExistence type="predicted"/>
<dbReference type="EMBL" id="KE671513">
    <property type="protein sequence ID" value="ERE80164.1"/>
    <property type="molecule type" value="Genomic_DNA"/>
</dbReference>
<accession>G3H190</accession>
<dbReference type="GO" id="GO:0070161">
    <property type="term" value="C:anchoring junction"/>
    <property type="evidence" value="ECO:0007669"/>
    <property type="project" value="UniProtKB-SubCell"/>
</dbReference>
<keyword evidence="13 21" id="KW-0472">Membrane</keyword>
<dbReference type="FunFam" id="2.60.40.60:FF:000168">
    <property type="entry name" value="Cadherin-related family member 2"/>
    <property type="match status" value="1"/>
</dbReference>
<feature type="compositionally biased region" description="Polar residues" evidence="20">
    <location>
        <begin position="1318"/>
        <end position="1330"/>
    </location>
</feature>
<reference evidence="27" key="3">
    <citation type="journal article" date="2013" name="Nat. Biotechnol.">
        <title>Chinese hamster genome sequenced from sorted chromosomes.</title>
        <authorList>
            <person name="Brinkrolf K."/>
            <person name="Rupp O."/>
            <person name="Laux H."/>
            <person name="Kollin F."/>
            <person name="Ernst W."/>
            <person name="Linke B."/>
            <person name="Kofler R."/>
            <person name="Romand S."/>
            <person name="Hesse F."/>
            <person name="Budach W.E."/>
            <person name="Galosy S."/>
            <person name="Muller D."/>
            <person name="Noll T."/>
            <person name="Wienberg J."/>
            <person name="Jostock T."/>
            <person name="Leonard M."/>
            <person name="Grillari J."/>
            <person name="Tauch A."/>
            <person name="Goesmann A."/>
            <person name="Helk B."/>
            <person name="Mott J.E."/>
            <person name="Puhler A."/>
            <person name="Borth N."/>
        </authorList>
    </citation>
    <scope>NUCLEOTIDE SEQUENCE [LARGE SCALE GENOMIC DNA]</scope>
    <source>
        <strain evidence="27">17A/GY</strain>
    </source>
</reference>
<keyword evidence="9 19" id="KW-0106">Calcium</keyword>
<feature type="region of interest" description="Disordered" evidence="20">
    <location>
        <begin position="1277"/>
        <end position="1330"/>
    </location>
</feature>
<evidence type="ECO:0000256" key="11">
    <source>
        <dbReference type="ARBA" id="ARBA00022949"/>
    </source>
</evidence>
<dbReference type="Gene3D" id="2.60.40.60">
    <property type="entry name" value="Cadherins"/>
    <property type="match status" value="9"/>
</dbReference>
<evidence type="ECO:0000256" key="2">
    <source>
        <dbReference type="ARBA" id="ARBA00004282"/>
    </source>
</evidence>
<keyword evidence="8" id="KW-0221">Differentiation</keyword>
<evidence type="ECO:0000313" key="25">
    <source>
        <dbReference type="EMBL" id="ERE80164.1"/>
    </source>
</evidence>
<evidence type="ECO:0000313" key="24">
    <source>
        <dbReference type="EMBL" id="EGV96495.1"/>
    </source>
</evidence>
<reference evidence="25" key="4">
    <citation type="submission" date="2013-03" db="EMBL/GenBank/DDBJ databases">
        <title>Chinese hamster genome sequenced from sorted chromosomes.</title>
        <authorList>
            <person name="Brinkrolf K."/>
            <person name="Rupp O."/>
            <person name="Laux H."/>
            <person name="Kollin F."/>
            <person name="Ernst W."/>
            <person name="Linke B."/>
            <person name="Kofler R."/>
            <person name="Romand S."/>
            <person name="Hesse F."/>
            <person name="Budach W.E."/>
            <person name="Galosy S."/>
            <person name="Muller D."/>
            <person name="Noll T."/>
            <person name="Wienberg J."/>
            <person name="Jostock T."/>
            <person name="Leonard M."/>
            <person name="Grillari J."/>
            <person name="Tauch A."/>
            <person name="Goesmann A."/>
            <person name="Helk B."/>
            <person name="Mott J.E."/>
            <person name="Puehler A."/>
            <person name="Borth N."/>
        </authorList>
    </citation>
    <scope>NUCLEOTIDE SEQUENCE</scope>
    <source>
        <strain evidence="25">17A/GY</strain>
    </source>
</reference>